<evidence type="ECO:0000259" key="2">
    <source>
        <dbReference type="PROSITE" id="PS50835"/>
    </source>
</evidence>
<dbReference type="InterPro" id="IPR003599">
    <property type="entry name" value="Ig_sub"/>
</dbReference>
<feature type="domain" description="SLH" evidence="3">
    <location>
        <begin position="1181"/>
        <end position="1244"/>
    </location>
</feature>
<dbReference type="Gene3D" id="2.60.40.10">
    <property type="entry name" value="Immunoglobulins"/>
    <property type="match status" value="7"/>
</dbReference>
<keyword evidence="5" id="KW-1185">Reference proteome</keyword>
<dbReference type="Gene3D" id="2.60.40.1080">
    <property type="match status" value="1"/>
</dbReference>
<dbReference type="InterPro" id="IPR001119">
    <property type="entry name" value="SLH_dom"/>
</dbReference>
<evidence type="ECO:0000259" key="3">
    <source>
        <dbReference type="PROSITE" id="PS51272"/>
    </source>
</evidence>
<feature type="domain" description="Ig-like" evidence="2">
    <location>
        <begin position="579"/>
        <end position="667"/>
    </location>
</feature>
<dbReference type="PANTHER" id="PTHR10075">
    <property type="entry name" value="BASIGIN RELATED"/>
    <property type="match status" value="1"/>
</dbReference>
<keyword evidence="1" id="KW-0393">Immunoglobulin domain</keyword>
<protein>
    <submittedName>
        <fullName evidence="4">S-layer homology domain-containing protein</fullName>
    </submittedName>
</protein>
<dbReference type="Pfam" id="PF02368">
    <property type="entry name" value="Big_2"/>
    <property type="match status" value="1"/>
</dbReference>
<name>A0ABW5PKF1_9BACL</name>
<dbReference type="RefSeq" id="WP_377606381.1">
    <property type="nucleotide sequence ID" value="NZ_JBHUME010000015.1"/>
</dbReference>
<dbReference type="EMBL" id="JBHUME010000015">
    <property type="protein sequence ID" value="MFD2614960.1"/>
    <property type="molecule type" value="Genomic_DNA"/>
</dbReference>
<comment type="caution">
    <text evidence="4">The sequence shown here is derived from an EMBL/GenBank/DDBJ whole genome shotgun (WGS) entry which is preliminary data.</text>
</comment>
<dbReference type="InterPro" id="IPR013783">
    <property type="entry name" value="Ig-like_fold"/>
</dbReference>
<reference evidence="5" key="1">
    <citation type="journal article" date="2019" name="Int. J. Syst. Evol. Microbiol.">
        <title>The Global Catalogue of Microorganisms (GCM) 10K type strain sequencing project: providing services to taxonomists for standard genome sequencing and annotation.</title>
        <authorList>
            <consortium name="The Broad Institute Genomics Platform"/>
            <consortium name="The Broad Institute Genome Sequencing Center for Infectious Disease"/>
            <person name="Wu L."/>
            <person name="Ma J."/>
        </authorList>
    </citation>
    <scope>NUCLEOTIDE SEQUENCE [LARGE SCALE GENOMIC DNA]</scope>
    <source>
        <strain evidence="5">KCTC 3950</strain>
    </source>
</reference>
<dbReference type="PANTHER" id="PTHR10075:SF100">
    <property type="entry name" value="FASCICLIN-2"/>
    <property type="match status" value="1"/>
</dbReference>
<dbReference type="Pfam" id="PF00395">
    <property type="entry name" value="SLH"/>
    <property type="match status" value="3"/>
</dbReference>
<feature type="domain" description="Ig-like" evidence="2">
    <location>
        <begin position="371"/>
        <end position="459"/>
    </location>
</feature>
<evidence type="ECO:0000313" key="4">
    <source>
        <dbReference type="EMBL" id="MFD2614960.1"/>
    </source>
</evidence>
<dbReference type="PROSITE" id="PS50835">
    <property type="entry name" value="IG_LIKE"/>
    <property type="match status" value="4"/>
</dbReference>
<dbReference type="SMART" id="SM00409">
    <property type="entry name" value="IG"/>
    <property type="match status" value="8"/>
</dbReference>
<dbReference type="PROSITE" id="PS51272">
    <property type="entry name" value="SLH"/>
    <property type="match status" value="3"/>
</dbReference>
<dbReference type="InterPro" id="IPR036179">
    <property type="entry name" value="Ig-like_dom_sf"/>
</dbReference>
<evidence type="ECO:0000313" key="5">
    <source>
        <dbReference type="Proteomes" id="UP001597541"/>
    </source>
</evidence>
<proteinExistence type="predicted"/>
<evidence type="ECO:0000256" key="1">
    <source>
        <dbReference type="ARBA" id="ARBA00023319"/>
    </source>
</evidence>
<dbReference type="Proteomes" id="UP001597541">
    <property type="component" value="Unassembled WGS sequence"/>
</dbReference>
<dbReference type="InterPro" id="IPR003343">
    <property type="entry name" value="Big_2"/>
</dbReference>
<dbReference type="SUPFAM" id="SSF49373">
    <property type="entry name" value="Invasin/intimin cell-adhesion fragments"/>
    <property type="match status" value="1"/>
</dbReference>
<feature type="domain" description="SLH" evidence="3">
    <location>
        <begin position="1121"/>
        <end position="1180"/>
    </location>
</feature>
<gene>
    <name evidence="4" type="ORF">ACFSUF_21320</name>
</gene>
<dbReference type="InterPro" id="IPR007110">
    <property type="entry name" value="Ig-like_dom"/>
</dbReference>
<sequence length="1311" mass="134664">MTGYNNDVSLGSVALNTTLNGWENTFDSASGLTASIFQNVDEVRITPQVGNEMWIGLNNIEIGDPVIPMVNSVSVTPSSASLLQGGSQQLTASVNVSGGAAQTVNWTSSDGTNKVSVDSTGKVTVAAAAAPGNYTITAASTADNSKYGTSVITVNALTNAAAPSITTQPSDRTVNVGSSANLAVAATASGTVSYQWYRNTTNSTTGGTLIAGEEGPAFSAPTAAFGTTYYYAVVTNTDTSMTGTQTAAATSSVAKVTVNALTHAAAPSITTQPADRTVNEGGSANLTVAATASGTVSYQWYRNTTNSTTGGTLIAGEEGPAFNAPTAAPGTTYYYAVVTNTDTSMTGTQTAAAISSTAKVTVNALTHAAAPSITTQPADRTVNEGGSANLTVAATASGTVSYQWYRNTTNSTTGGTLIAGEEGPAFSAPTAAPGTTYYYTVVTNTDTSMTGTQTAAATSSVAKVTVNALTHAAAPSIMTQPSDRTVNVGGSANLTVVATASGTISYQWYRNTTNSTTGGTLIAGEEGSAFSAPTAAPGTTYYYAVVTNTDTSMTGTQTAAATSSAAKVTVNALTHAAAPSITTQPTDRTVNEGGSANLTVAATASGTVSYQWYRNTTNSTTGGTLIAGEEGSTFSAATAAPGTTYYYAVVTNTDTSMTGTQTAAATSSAAKVTVNALTHAAAPSITTQPADRTVNVGGSANLTVAATASGTVSYQWYRNTTNSTTGGTLIAGEEGSTFSAPTAAPGTTYYYAVVTNTDTSMTGTQTAAATSSVAKVTVNALTHAAAPSITTQPADRTVNEGGSANLTVVATASGTISYQWYRNTTNSTTGGTLIAGEEGSTFSAPTAAPGTTYYYAVVTNTDTSMTGTQTAAATSSAAKVTVNALANSTTQSSATTGVYVLVNGKVENAGTATISQQDGQTVTTIAVDEKKLEQRLVAEGSGTLITIPVNMETDVVAGELNGRMVKSMENKQATVEIRTLNASYTLPAKLINIDAITSQIGSNAELQDIKIKLQIAKSKTKTVKVVGDAASSGNFTLVVPALEFTVSATYGEKTVEVRSFNAYVERTIAIPDGVDPKRITTGVVVDPDGMVRHVPTKIILIDGKYYAKINSLTNSTYTVVWHPLEFSDVAKHWAKQAINDMGSRMVVKGFQDGTFKPNQDMTRAEFAAIMVRGLGLRLDTGKAPFTDVQLDDWFSAAVQTASAYKLIDGFEDGTFRPNDKITREQAMVIIAKAMKISGLQGKMQVQDASVMLNDFADANHVSVWAKDSVSSTVLAGIVSGKYGKVVDPKAHITRAEVAIMIRNLLIKSDLI</sequence>
<dbReference type="InterPro" id="IPR008964">
    <property type="entry name" value="Invasin/intimin_cell_adhesion"/>
</dbReference>
<organism evidence="4 5">
    <name type="scientific">Paenibacillus gansuensis</name>
    <dbReference type="NCBI Taxonomy" id="306542"/>
    <lineage>
        <taxon>Bacteria</taxon>
        <taxon>Bacillati</taxon>
        <taxon>Bacillota</taxon>
        <taxon>Bacilli</taxon>
        <taxon>Bacillales</taxon>
        <taxon>Paenibacillaceae</taxon>
        <taxon>Paenibacillus</taxon>
    </lineage>
</organism>
<dbReference type="SMART" id="SM00635">
    <property type="entry name" value="BID_2"/>
    <property type="match status" value="1"/>
</dbReference>
<feature type="domain" description="Ig-like" evidence="2">
    <location>
        <begin position="267"/>
        <end position="355"/>
    </location>
</feature>
<dbReference type="SUPFAM" id="SSF48726">
    <property type="entry name" value="Immunoglobulin"/>
    <property type="match status" value="7"/>
</dbReference>
<feature type="domain" description="SLH" evidence="3">
    <location>
        <begin position="1252"/>
        <end position="1311"/>
    </location>
</feature>
<feature type="domain" description="Ig-like" evidence="2">
    <location>
        <begin position="787"/>
        <end position="875"/>
    </location>
</feature>
<accession>A0ABW5PKF1</accession>